<sequence>MSCPLVNLLLVGLLHLTTNAVRMDKLADRKMCGDAECSYVLSMATAVDDFIAPDCRFINIKMGQLVYVYSKLIPPDGAGVFWYGSVYSERYVDQMGRTGYFPATVVKETRTFTDNTVQKQTTCHTHTHNSTASSRDLPAKYNYCNLNGIPIIPEEFSKVPKSKGNNGAHPTEPIGTTSRARDCPSKEDKEEEERQKAEDAACLDPQHTTQEQLEQLSEAQLQWSHHQLHDEEEMR</sequence>
<dbReference type="STRING" id="33528.ENSGAFP00000015178"/>
<dbReference type="EMBL" id="NHOQ01001229">
    <property type="protein sequence ID" value="PWA25989.1"/>
    <property type="molecule type" value="Genomic_DNA"/>
</dbReference>
<evidence type="ECO:0000256" key="3">
    <source>
        <dbReference type="SAM" id="MobiDB-lite"/>
    </source>
</evidence>
<dbReference type="InterPro" id="IPR001452">
    <property type="entry name" value="SH3_domain"/>
</dbReference>
<keyword evidence="1 2" id="KW-0728">SH3 domain</keyword>
<accession>A0A315VS65</accession>
<name>A0A315VS65_GAMAF</name>
<dbReference type="Proteomes" id="UP000250572">
    <property type="component" value="Unassembled WGS sequence"/>
</dbReference>
<dbReference type="GO" id="GO:0001502">
    <property type="term" value="P:cartilage condensation"/>
    <property type="evidence" value="ECO:0007669"/>
    <property type="project" value="TreeGrafter"/>
</dbReference>
<dbReference type="PANTHER" id="PTHR47146">
    <property type="entry name" value="OTORAPLIN"/>
    <property type="match status" value="1"/>
</dbReference>
<evidence type="ECO:0000259" key="5">
    <source>
        <dbReference type="PROSITE" id="PS50002"/>
    </source>
</evidence>
<reference evidence="6 7" key="1">
    <citation type="journal article" date="2018" name="G3 (Bethesda)">
        <title>A High-Quality Reference Genome for the Invasive Mosquitofish Gambusia affinis Using a Chicago Library.</title>
        <authorList>
            <person name="Hoffberg S.L."/>
            <person name="Troendle N.J."/>
            <person name="Glenn T.C."/>
            <person name="Mahmud O."/>
            <person name="Louha S."/>
            <person name="Chalopin D."/>
            <person name="Bennetzen J.L."/>
            <person name="Mauricio R."/>
        </authorList>
    </citation>
    <scope>NUCLEOTIDE SEQUENCE [LARGE SCALE GENOMIC DNA]</scope>
    <source>
        <strain evidence="6">NE01/NJP1002.9</strain>
        <tissue evidence="6">Muscle</tissue>
    </source>
</reference>
<feature type="compositionally biased region" description="Low complexity" evidence="3">
    <location>
        <begin position="210"/>
        <end position="222"/>
    </location>
</feature>
<evidence type="ECO:0000256" key="4">
    <source>
        <dbReference type="SAM" id="SignalP"/>
    </source>
</evidence>
<feature type="region of interest" description="Disordered" evidence="3">
    <location>
        <begin position="157"/>
        <end position="235"/>
    </location>
</feature>
<dbReference type="Pfam" id="PF07653">
    <property type="entry name" value="SH3_2"/>
    <property type="match status" value="1"/>
</dbReference>
<evidence type="ECO:0000313" key="6">
    <source>
        <dbReference type="EMBL" id="PWA25989.1"/>
    </source>
</evidence>
<feature type="compositionally biased region" description="Basic and acidic residues" evidence="3">
    <location>
        <begin position="179"/>
        <end position="199"/>
    </location>
</feature>
<feature type="chain" id="PRO_5016291966" description="SH3 domain-containing protein" evidence="4">
    <location>
        <begin position="21"/>
        <end position="235"/>
    </location>
</feature>
<dbReference type="InterPro" id="IPR042801">
    <property type="entry name" value="OTOR"/>
</dbReference>
<evidence type="ECO:0000256" key="1">
    <source>
        <dbReference type="ARBA" id="ARBA00022443"/>
    </source>
</evidence>
<dbReference type="InterPro" id="IPR036028">
    <property type="entry name" value="SH3-like_dom_sf"/>
</dbReference>
<dbReference type="Gene3D" id="2.30.30.40">
    <property type="entry name" value="SH3 Domains"/>
    <property type="match status" value="1"/>
</dbReference>
<evidence type="ECO:0000256" key="2">
    <source>
        <dbReference type="PROSITE-ProRule" id="PRU00192"/>
    </source>
</evidence>
<comment type="caution">
    <text evidence="6">The sequence shown here is derived from an EMBL/GenBank/DDBJ whole genome shotgun (WGS) entry which is preliminary data.</text>
</comment>
<keyword evidence="7" id="KW-1185">Reference proteome</keyword>
<feature type="signal peptide" evidence="4">
    <location>
        <begin position="1"/>
        <end position="20"/>
    </location>
</feature>
<protein>
    <recommendedName>
        <fullName evidence="5">SH3 domain-containing protein</fullName>
    </recommendedName>
</protein>
<gene>
    <name evidence="6" type="ORF">CCH79_00001723</name>
</gene>
<dbReference type="PROSITE" id="PS50002">
    <property type="entry name" value="SH3"/>
    <property type="match status" value="1"/>
</dbReference>
<evidence type="ECO:0000313" key="7">
    <source>
        <dbReference type="Proteomes" id="UP000250572"/>
    </source>
</evidence>
<dbReference type="SUPFAM" id="SSF50044">
    <property type="entry name" value="SH3-domain"/>
    <property type="match status" value="1"/>
</dbReference>
<proteinExistence type="predicted"/>
<dbReference type="AlphaFoldDB" id="A0A315VS65"/>
<dbReference type="PANTHER" id="PTHR47146:SF1">
    <property type="entry name" value="OTORAPLIN"/>
    <property type="match status" value="1"/>
</dbReference>
<organism evidence="6 7">
    <name type="scientific">Gambusia affinis</name>
    <name type="common">Western mosquitofish</name>
    <name type="synonym">Heterandria affinis</name>
    <dbReference type="NCBI Taxonomy" id="33528"/>
    <lineage>
        <taxon>Eukaryota</taxon>
        <taxon>Metazoa</taxon>
        <taxon>Chordata</taxon>
        <taxon>Craniata</taxon>
        <taxon>Vertebrata</taxon>
        <taxon>Euteleostomi</taxon>
        <taxon>Actinopterygii</taxon>
        <taxon>Neopterygii</taxon>
        <taxon>Teleostei</taxon>
        <taxon>Neoteleostei</taxon>
        <taxon>Acanthomorphata</taxon>
        <taxon>Ovalentaria</taxon>
        <taxon>Atherinomorphae</taxon>
        <taxon>Cyprinodontiformes</taxon>
        <taxon>Poeciliidae</taxon>
        <taxon>Poeciliinae</taxon>
        <taxon>Gambusia</taxon>
    </lineage>
</organism>
<feature type="domain" description="SH3" evidence="5">
    <location>
        <begin position="39"/>
        <end position="111"/>
    </location>
</feature>
<keyword evidence="4" id="KW-0732">Signal</keyword>